<accession>A0A3G9JB16</accession>
<dbReference type="EMBL" id="AP019308">
    <property type="protein sequence ID" value="BBH22103.1"/>
    <property type="molecule type" value="Genomic_DNA"/>
</dbReference>
<protein>
    <submittedName>
        <fullName evidence="1">9-O-acetylesterase</fullName>
    </submittedName>
</protein>
<dbReference type="RefSeq" id="WP_125659650.1">
    <property type="nucleotide sequence ID" value="NZ_AP019308.1"/>
</dbReference>
<dbReference type="Pfam" id="PF03629">
    <property type="entry name" value="SASA"/>
    <property type="match status" value="1"/>
</dbReference>
<dbReference type="PANTHER" id="PTHR22901">
    <property type="entry name" value="SIALATE O-ACETYLESTERASE"/>
    <property type="match status" value="1"/>
</dbReference>
<dbReference type="KEGG" id="pbk:Back11_34480"/>
<dbReference type="AlphaFoldDB" id="A0A3G9JB16"/>
<name>A0A3G9JB16_9BACL</name>
<reference evidence="1 2" key="1">
    <citation type="submission" date="2018-11" db="EMBL/GenBank/DDBJ databases">
        <title>Complete genome sequence of Paenibacillus baekrokdamisoli strain KCTC 33723.</title>
        <authorList>
            <person name="Kang S.W."/>
            <person name="Lee K.C."/>
            <person name="Kim K.K."/>
            <person name="Kim J.S."/>
            <person name="Kim D.S."/>
            <person name="Ko S.H."/>
            <person name="Yang S.H."/>
            <person name="Lee J.S."/>
        </authorList>
    </citation>
    <scope>NUCLEOTIDE SEQUENCE [LARGE SCALE GENOMIC DNA]</scope>
    <source>
        <strain evidence="1 2">KCTC 33723</strain>
    </source>
</reference>
<evidence type="ECO:0000313" key="1">
    <source>
        <dbReference type="EMBL" id="BBH22103.1"/>
    </source>
</evidence>
<proteinExistence type="predicted"/>
<dbReference type="Gene3D" id="3.40.50.1110">
    <property type="entry name" value="SGNH hydrolase"/>
    <property type="match status" value="1"/>
</dbReference>
<dbReference type="SUPFAM" id="SSF52266">
    <property type="entry name" value="SGNH hydrolase"/>
    <property type="match status" value="1"/>
</dbReference>
<dbReference type="OrthoDB" id="9795554at2"/>
<dbReference type="GO" id="GO:0001681">
    <property type="term" value="F:sialate O-acetylesterase activity"/>
    <property type="evidence" value="ECO:0007669"/>
    <property type="project" value="InterPro"/>
</dbReference>
<dbReference type="InterPro" id="IPR005181">
    <property type="entry name" value="SASA"/>
</dbReference>
<dbReference type="Proteomes" id="UP000275368">
    <property type="component" value="Chromosome"/>
</dbReference>
<organism evidence="1 2">
    <name type="scientific">Paenibacillus baekrokdamisoli</name>
    <dbReference type="NCBI Taxonomy" id="1712516"/>
    <lineage>
        <taxon>Bacteria</taxon>
        <taxon>Bacillati</taxon>
        <taxon>Bacillota</taxon>
        <taxon>Bacilli</taxon>
        <taxon>Bacillales</taxon>
        <taxon>Paenibacillaceae</taxon>
        <taxon>Paenibacillus</taxon>
    </lineage>
</organism>
<dbReference type="InterPro" id="IPR036514">
    <property type="entry name" value="SGNH_hydro_sf"/>
</dbReference>
<dbReference type="PANTHER" id="PTHR22901:SF0">
    <property type="entry name" value="SIALATE O-ACETYLESTERASE"/>
    <property type="match status" value="1"/>
</dbReference>
<keyword evidence="2" id="KW-1185">Reference proteome</keyword>
<dbReference type="GO" id="GO:0005975">
    <property type="term" value="P:carbohydrate metabolic process"/>
    <property type="evidence" value="ECO:0007669"/>
    <property type="project" value="TreeGrafter"/>
</dbReference>
<dbReference type="InterPro" id="IPR039329">
    <property type="entry name" value="SIAE"/>
</dbReference>
<evidence type="ECO:0000313" key="2">
    <source>
        <dbReference type="Proteomes" id="UP000275368"/>
    </source>
</evidence>
<sequence>MNAEVRVNAVFSDHMVLQREATIPVWGTGLDGMVVKLQFHGKQTEAVVANGCWRADLPAEKAGGPYELIIEAGNQLIVFRDVLIGDVWLAGGQSNMQWSLAQTDHAQAEIVDSHIPDFRFYDVPRVSYEDGIVHSPSWKVCTPEHAGAFSAVAYYFAKGIITELGIPIGIIGCNWGGTSIACWVSEQVLTHDDDLRIYADEYNEQIENFDWDVFAAKEAHYKEQIAEYDRRFAAGLREKELGDFPAAPMNPHYFLRPFGLYSTMLLTVVPFALKGVLFYQGESDAHRPLIYDKLLTAMISHWRTIWHHSMLPFLFVQLPAFGNGGNANGKEWPLLRESQLIVTEQVPYTGMVVALDCGDLEDIHPTNKKPVGERLALLALERVYEQPVESSGPVYKDYLIDHNKIILHFDHTGNGLEARGNQLIGFEIADETNEYVSAQAVIEGATVEVWSDQIVNPLAVRYGWANYTEANLVNSFGLPAGPFRTKREERQ</sequence>
<gene>
    <name evidence="1" type="ORF">Back11_34480</name>
</gene>